<accession>A0ABU6XJR9</accession>
<evidence type="ECO:0000313" key="3">
    <source>
        <dbReference type="Proteomes" id="UP001341840"/>
    </source>
</evidence>
<gene>
    <name evidence="2" type="ORF">PIB30_058285</name>
</gene>
<comment type="caution">
    <text evidence="2">The sequence shown here is derived from an EMBL/GenBank/DDBJ whole genome shotgun (WGS) entry which is preliminary data.</text>
</comment>
<sequence length="307" mass="34652">MADNPQGDQGAVVREVEAAQMPHELDPLYWWVTRDVLGSSSVLSQDYLDELRLLGVIFGGRDLERRYRVEVARPREWVCYLNLDYPTVPNWLWVNEAMFTEFGIRVLSLISNSVCPGNAKKGYMSVRPSKNRKIFGLHEYSFHDFKCRFFKILPVGDHRPFLLSLEGGTSTADIFALLFLERNLKPKSVIGKPSEAWESIVKMAGNDVTLARLRNLLRPPPIRAGESSSDVGKASDQLVDVSSPNREDDQLPPPRKRPAGDSFIDVNKLRIFEGDSRKVSTMDRSFNALGFIEASLLGPRAQEALRD</sequence>
<dbReference type="Proteomes" id="UP001341840">
    <property type="component" value="Unassembled WGS sequence"/>
</dbReference>
<organism evidence="2 3">
    <name type="scientific">Stylosanthes scabra</name>
    <dbReference type="NCBI Taxonomy" id="79078"/>
    <lineage>
        <taxon>Eukaryota</taxon>
        <taxon>Viridiplantae</taxon>
        <taxon>Streptophyta</taxon>
        <taxon>Embryophyta</taxon>
        <taxon>Tracheophyta</taxon>
        <taxon>Spermatophyta</taxon>
        <taxon>Magnoliopsida</taxon>
        <taxon>eudicotyledons</taxon>
        <taxon>Gunneridae</taxon>
        <taxon>Pentapetalae</taxon>
        <taxon>rosids</taxon>
        <taxon>fabids</taxon>
        <taxon>Fabales</taxon>
        <taxon>Fabaceae</taxon>
        <taxon>Papilionoideae</taxon>
        <taxon>50 kb inversion clade</taxon>
        <taxon>dalbergioids sensu lato</taxon>
        <taxon>Dalbergieae</taxon>
        <taxon>Pterocarpus clade</taxon>
        <taxon>Stylosanthes</taxon>
    </lineage>
</organism>
<reference evidence="2 3" key="1">
    <citation type="journal article" date="2023" name="Plants (Basel)">
        <title>Bridging the Gap: Combining Genomics and Transcriptomics Approaches to Understand Stylosanthes scabra, an Orphan Legume from the Brazilian Caatinga.</title>
        <authorList>
            <person name="Ferreira-Neto J.R.C."/>
            <person name="da Silva M.D."/>
            <person name="Binneck E."/>
            <person name="de Melo N.F."/>
            <person name="da Silva R.H."/>
            <person name="de Melo A.L.T.M."/>
            <person name="Pandolfi V."/>
            <person name="Bustamante F.O."/>
            <person name="Brasileiro-Vidal A.C."/>
            <person name="Benko-Iseppon A.M."/>
        </authorList>
    </citation>
    <scope>NUCLEOTIDE SEQUENCE [LARGE SCALE GENOMIC DNA]</scope>
    <source>
        <tissue evidence="2">Leaves</tissue>
    </source>
</reference>
<keyword evidence="3" id="KW-1185">Reference proteome</keyword>
<evidence type="ECO:0000313" key="2">
    <source>
        <dbReference type="EMBL" id="MED6197624.1"/>
    </source>
</evidence>
<protein>
    <submittedName>
        <fullName evidence="2">Uncharacterized protein</fullName>
    </submittedName>
</protein>
<proteinExistence type="predicted"/>
<evidence type="ECO:0000256" key="1">
    <source>
        <dbReference type="SAM" id="MobiDB-lite"/>
    </source>
</evidence>
<feature type="region of interest" description="Disordered" evidence="1">
    <location>
        <begin position="221"/>
        <end position="261"/>
    </location>
</feature>
<name>A0ABU6XJR9_9FABA</name>
<dbReference type="EMBL" id="JASCZI010211936">
    <property type="protein sequence ID" value="MED6197624.1"/>
    <property type="molecule type" value="Genomic_DNA"/>
</dbReference>